<keyword evidence="3 5" id="KW-0371">Homeobox</keyword>
<feature type="compositionally biased region" description="Basic and acidic residues" evidence="7">
    <location>
        <begin position="553"/>
        <end position="586"/>
    </location>
</feature>
<dbReference type="STRING" id="166423.A0A0M8ZQ46"/>
<feature type="compositionally biased region" description="Basic and acidic residues" evidence="7">
    <location>
        <begin position="481"/>
        <end position="519"/>
    </location>
</feature>
<dbReference type="PROSITE" id="PS50071">
    <property type="entry name" value="HOMEOBOX_2"/>
    <property type="match status" value="1"/>
</dbReference>
<dbReference type="Gene3D" id="1.10.10.60">
    <property type="entry name" value="Homeodomain-like"/>
    <property type="match status" value="1"/>
</dbReference>
<reference evidence="9 10" key="1">
    <citation type="submission" date="2015-07" db="EMBL/GenBank/DDBJ databases">
        <title>The genome of Melipona quadrifasciata.</title>
        <authorList>
            <person name="Pan H."/>
            <person name="Kapheim K."/>
        </authorList>
    </citation>
    <scope>NUCLEOTIDE SEQUENCE [LARGE SCALE GENOMIC DNA]</scope>
    <source>
        <strain evidence="9">0111107301</strain>
        <tissue evidence="9">Whole body</tissue>
    </source>
</reference>
<dbReference type="AlphaFoldDB" id="A0A0M8ZQ46"/>
<dbReference type="SUPFAM" id="SSF46689">
    <property type="entry name" value="Homeodomain-like"/>
    <property type="match status" value="1"/>
</dbReference>
<feature type="region of interest" description="Disordered" evidence="7">
    <location>
        <begin position="127"/>
        <end position="153"/>
    </location>
</feature>
<dbReference type="PANTHER" id="PTHR24333:SF5">
    <property type="entry name" value="VENT HOMEOBOX"/>
    <property type="match status" value="1"/>
</dbReference>
<dbReference type="InterPro" id="IPR009057">
    <property type="entry name" value="Homeodomain-like_sf"/>
</dbReference>
<dbReference type="PROSITE" id="PS00027">
    <property type="entry name" value="HOMEOBOX_1"/>
    <property type="match status" value="1"/>
</dbReference>
<evidence type="ECO:0000256" key="2">
    <source>
        <dbReference type="ARBA" id="ARBA00023125"/>
    </source>
</evidence>
<dbReference type="InterPro" id="IPR017970">
    <property type="entry name" value="Homeobox_CS"/>
</dbReference>
<feature type="region of interest" description="Disordered" evidence="7">
    <location>
        <begin position="168"/>
        <end position="256"/>
    </location>
</feature>
<dbReference type="PRINTS" id="PR00024">
    <property type="entry name" value="HOMEOBOX"/>
</dbReference>
<evidence type="ECO:0000256" key="4">
    <source>
        <dbReference type="ARBA" id="ARBA00023242"/>
    </source>
</evidence>
<feature type="region of interest" description="Disordered" evidence="7">
    <location>
        <begin position="404"/>
        <end position="442"/>
    </location>
</feature>
<dbReference type="OrthoDB" id="6159439at2759"/>
<protein>
    <submittedName>
        <fullName evidence="9">Homeobox protein B-H1</fullName>
    </submittedName>
</protein>
<dbReference type="GO" id="GO:0003677">
    <property type="term" value="F:DNA binding"/>
    <property type="evidence" value="ECO:0007669"/>
    <property type="project" value="UniProtKB-UniRule"/>
</dbReference>
<dbReference type="InterPro" id="IPR001356">
    <property type="entry name" value="HD"/>
</dbReference>
<comment type="subcellular location">
    <subcellularLocation>
        <location evidence="1 5 6">Nucleus</location>
    </subcellularLocation>
</comment>
<feature type="domain" description="Homeobox" evidence="8">
    <location>
        <begin position="245"/>
        <end position="305"/>
    </location>
</feature>
<evidence type="ECO:0000256" key="6">
    <source>
        <dbReference type="RuleBase" id="RU000682"/>
    </source>
</evidence>
<organism evidence="9 10">
    <name type="scientific">Melipona quadrifasciata</name>
    <dbReference type="NCBI Taxonomy" id="166423"/>
    <lineage>
        <taxon>Eukaryota</taxon>
        <taxon>Metazoa</taxon>
        <taxon>Ecdysozoa</taxon>
        <taxon>Arthropoda</taxon>
        <taxon>Hexapoda</taxon>
        <taxon>Insecta</taxon>
        <taxon>Pterygota</taxon>
        <taxon>Neoptera</taxon>
        <taxon>Endopterygota</taxon>
        <taxon>Hymenoptera</taxon>
        <taxon>Apocrita</taxon>
        <taxon>Aculeata</taxon>
        <taxon>Apoidea</taxon>
        <taxon>Anthophila</taxon>
        <taxon>Apidae</taxon>
        <taxon>Melipona</taxon>
    </lineage>
</organism>
<sequence length="602" mass="65948">MTYRSFDVKQQSVRNPARMGGPALVGLVITTSVWGDAVTVGKILSPRYRASPGVATEAPAGARSPKEPPTCTVMTVHHHQNHHVAARSGVTVANNGLNLSRMSGLEAHRLENIVERNGVSVERLSNGLDARNNSHGGNNGLVERGDASTTMPQRSRFMITDILGGASSKMHQAAGLQSQEPPGSPPSTPRDLSVRHQSRTSLNNSNLDEDSDASHHDGASVTSNGGKEDDPKSSSSSTLSSAQSKKQRKARTAFTDHQLQTLEKSFERQKYLSVQDRMELAAKLQLTDTQVKTWYQNRRTKWKRQTIVGFEIMAENNFAVAAFQQLYGSGAAAVPAHPAAGRYWPYPSAHALPTNGLFYQQASAAVTLQKPLPYRLYPPTMILAGPSNPLGSLTASSSLSNLSNYYRDGPEMADGRDRENMERSSRQRDRSKSPVLSDRSPLMKEERLYAPTMVQQAGSSNTLGTLTASSSLSNLSNYYRDSPEVVDGRERESMNRASRQRDRSKSPALRERSPMCKDDRLYPATMLQAGPSNSIGSLTANSGLSNLGSYYRDSPDMAEGREREHLSRASRQRDRSTSRSPKREDSPQSIRADSDDESINDI</sequence>
<dbReference type="GO" id="GO:0005634">
    <property type="term" value="C:nucleus"/>
    <property type="evidence" value="ECO:0007669"/>
    <property type="project" value="UniProtKB-SubCell"/>
</dbReference>
<dbReference type="PANTHER" id="PTHR24333">
    <property type="entry name" value="HOMEO BOX HB9 LIKE A-RELATED"/>
    <property type="match status" value="1"/>
</dbReference>
<dbReference type="CDD" id="cd00086">
    <property type="entry name" value="homeodomain"/>
    <property type="match status" value="1"/>
</dbReference>
<feature type="region of interest" description="Disordered" evidence="7">
    <location>
        <begin position="549"/>
        <end position="602"/>
    </location>
</feature>
<accession>A0A0M8ZQ46</accession>
<dbReference type="Proteomes" id="UP000053105">
    <property type="component" value="Unassembled WGS sequence"/>
</dbReference>
<evidence type="ECO:0000256" key="3">
    <source>
        <dbReference type="ARBA" id="ARBA00023155"/>
    </source>
</evidence>
<evidence type="ECO:0000259" key="8">
    <source>
        <dbReference type="PROSITE" id="PS50071"/>
    </source>
</evidence>
<evidence type="ECO:0000313" key="9">
    <source>
        <dbReference type="EMBL" id="KOX68830.1"/>
    </source>
</evidence>
<evidence type="ECO:0000313" key="10">
    <source>
        <dbReference type="Proteomes" id="UP000053105"/>
    </source>
</evidence>
<dbReference type="Pfam" id="PF00046">
    <property type="entry name" value="Homeodomain"/>
    <property type="match status" value="1"/>
</dbReference>
<evidence type="ECO:0000256" key="1">
    <source>
        <dbReference type="ARBA" id="ARBA00004123"/>
    </source>
</evidence>
<dbReference type="InterPro" id="IPR050848">
    <property type="entry name" value="Homeobox_TF"/>
</dbReference>
<dbReference type="GO" id="GO:0000981">
    <property type="term" value="F:DNA-binding transcription factor activity, RNA polymerase II-specific"/>
    <property type="evidence" value="ECO:0007669"/>
    <property type="project" value="InterPro"/>
</dbReference>
<keyword evidence="2 5" id="KW-0238">DNA-binding</keyword>
<dbReference type="InterPro" id="IPR020479">
    <property type="entry name" value="HD_metazoa"/>
</dbReference>
<feature type="compositionally biased region" description="Basic and acidic residues" evidence="7">
    <location>
        <begin position="408"/>
        <end position="432"/>
    </location>
</feature>
<dbReference type="SMART" id="SM00389">
    <property type="entry name" value="HOX"/>
    <property type="match status" value="1"/>
</dbReference>
<dbReference type="EMBL" id="KQ435915">
    <property type="protein sequence ID" value="KOX68830.1"/>
    <property type="molecule type" value="Genomic_DNA"/>
</dbReference>
<feature type="compositionally biased region" description="Low complexity" evidence="7">
    <location>
        <begin position="233"/>
        <end position="244"/>
    </location>
</feature>
<evidence type="ECO:0000256" key="5">
    <source>
        <dbReference type="PROSITE-ProRule" id="PRU00108"/>
    </source>
</evidence>
<name>A0A0M8ZQ46_9HYME</name>
<feature type="DNA-binding region" description="Homeobox" evidence="5">
    <location>
        <begin position="247"/>
        <end position="306"/>
    </location>
</feature>
<gene>
    <name evidence="9" type="ORF">WN51_06998</name>
</gene>
<keyword evidence="10" id="KW-1185">Reference proteome</keyword>
<keyword evidence="4 5" id="KW-0539">Nucleus</keyword>
<evidence type="ECO:0000256" key="7">
    <source>
        <dbReference type="SAM" id="MobiDB-lite"/>
    </source>
</evidence>
<proteinExistence type="predicted"/>
<feature type="region of interest" description="Disordered" evidence="7">
    <location>
        <begin position="474"/>
        <end position="519"/>
    </location>
</feature>